<dbReference type="PANTHER" id="PTHR48078">
    <property type="entry name" value="THREONINE DEHYDRATASE, MITOCHONDRIAL-RELATED"/>
    <property type="match status" value="1"/>
</dbReference>
<dbReference type="InterPro" id="IPR050147">
    <property type="entry name" value="Ser/Thr_Dehydratase"/>
</dbReference>
<name>A0ABY7VDU5_9GAMM</name>
<evidence type="ECO:0000259" key="7">
    <source>
        <dbReference type="Pfam" id="PF00291"/>
    </source>
</evidence>
<dbReference type="SUPFAM" id="SSF53686">
    <property type="entry name" value="Tryptophan synthase beta subunit-like PLP-dependent enzymes"/>
    <property type="match status" value="1"/>
</dbReference>
<dbReference type="EC" id="4.3.1.17" evidence="3"/>
<evidence type="ECO:0000256" key="5">
    <source>
        <dbReference type="ARBA" id="ARBA00023239"/>
    </source>
</evidence>
<sequence>MQLINSQSLLDARKNVGQYLKDTPLVPSAVINGRQIWLKLETLQPTGSFKVRGVVNVLSGLKAGDAVIANSAGNHGLALAYMGKKMGIHVTIVLSSAASPHKIEKIRQIVDEVIIHGDCYDDAEAFAPEYARQQGALYISPYNDLNLIAGQSSLASELLEQHGEDVSVVSPLGGGGLASGIFSVLQAQGKGELFCVESAKSNPMTVAMDRGGIVQIDIGATIAEGLAGNIETGSVTYDILAKNPNAMVNVTDEEICTALRFLCDEHGLLCEPAGAVSLAAILADKIPSSSQHLVAVISGRNVSQSDWQNFIGNKD</sequence>
<evidence type="ECO:0000313" key="9">
    <source>
        <dbReference type="Proteomes" id="UP001215231"/>
    </source>
</evidence>
<dbReference type="EMBL" id="CP059693">
    <property type="protein sequence ID" value="WDE11819.1"/>
    <property type="molecule type" value="Genomic_DNA"/>
</dbReference>
<dbReference type="Pfam" id="PF00291">
    <property type="entry name" value="PALP"/>
    <property type="match status" value="1"/>
</dbReference>
<keyword evidence="5" id="KW-0456">Lyase</keyword>
<evidence type="ECO:0000313" key="8">
    <source>
        <dbReference type="EMBL" id="WDE11819.1"/>
    </source>
</evidence>
<dbReference type="InterPro" id="IPR001926">
    <property type="entry name" value="TrpB-like_PALP"/>
</dbReference>
<dbReference type="InterPro" id="IPR036052">
    <property type="entry name" value="TrpB-like_PALP_sf"/>
</dbReference>
<evidence type="ECO:0000256" key="1">
    <source>
        <dbReference type="ARBA" id="ARBA00001933"/>
    </source>
</evidence>
<evidence type="ECO:0000256" key="2">
    <source>
        <dbReference type="ARBA" id="ARBA00010869"/>
    </source>
</evidence>
<dbReference type="PANTHER" id="PTHR48078:SF2">
    <property type="entry name" value="CATABOLIC L-SERINE_THREONINE DEHYDRATASE"/>
    <property type="match status" value="1"/>
</dbReference>
<comment type="cofactor">
    <cofactor evidence="1">
        <name>pyridoxal 5'-phosphate</name>
        <dbReference type="ChEBI" id="CHEBI:597326"/>
    </cofactor>
</comment>
<evidence type="ECO:0000256" key="6">
    <source>
        <dbReference type="ARBA" id="ARBA00049406"/>
    </source>
</evidence>
<keyword evidence="4" id="KW-0663">Pyridoxal phosphate</keyword>
<comment type="catalytic activity">
    <reaction evidence="6">
        <text>L-serine = pyruvate + NH4(+)</text>
        <dbReference type="Rhea" id="RHEA:19169"/>
        <dbReference type="ChEBI" id="CHEBI:15361"/>
        <dbReference type="ChEBI" id="CHEBI:28938"/>
        <dbReference type="ChEBI" id="CHEBI:33384"/>
        <dbReference type="EC" id="4.3.1.17"/>
    </reaction>
</comment>
<dbReference type="RefSeq" id="WP_274052021.1">
    <property type="nucleotide sequence ID" value="NZ_CP059693.1"/>
</dbReference>
<comment type="similarity">
    <text evidence="2">Belongs to the serine/threonine dehydratase family.</text>
</comment>
<evidence type="ECO:0000256" key="3">
    <source>
        <dbReference type="ARBA" id="ARBA00012093"/>
    </source>
</evidence>
<dbReference type="Gene3D" id="3.40.50.1100">
    <property type="match status" value="2"/>
</dbReference>
<gene>
    <name evidence="8" type="ORF">H3N35_27125</name>
</gene>
<feature type="domain" description="Tryptophan synthase beta chain-like PALP" evidence="7">
    <location>
        <begin position="20"/>
        <end position="299"/>
    </location>
</feature>
<keyword evidence="9" id="KW-1185">Reference proteome</keyword>
<reference evidence="8 9" key="1">
    <citation type="journal article" date="2022" name="Mar. Drugs">
        <title>Bioassay-Guided Fractionation Leads to the Detection of Cholic Acid Generated by the Rare Thalassomonas sp.</title>
        <authorList>
            <person name="Pheiffer F."/>
            <person name="Schneider Y.K."/>
            <person name="Hansen E.H."/>
            <person name="Andersen J.H."/>
            <person name="Isaksson J."/>
            <person name="Busche T."/>
            <person name="R C."/>
            <person name="Kalinowski J."/>
            <person name="Zyl L.V."/>
            <person name="Trindade M."/>
        </authorList>
    </citation>
    <scope>NUCLEOTIDE SEQUENCE [LARGE SCALE GENOMIC DNA]</scope>
    <source>
        <strain evidence="8 9">A5K-61T</strain>
    </source>
</reference>
<dbReference type="CDD" id="cd01562">
    <property type="entry name" value="Thr-dehyd"/>
    <property type="match status" value="1"/>
</dbReference>
<dbReference type="Proteomes" id="UP001215231">
    <property type="component" value="Chromosome"/>
</dbReference>
<proteinExistence type="inferred from homology"/>
<evidence type="ECO:0000256" key="4">
    <source>
        <dbReference type="ARBA" id="ARBA00022898"/>
    </source>
</evidence>
<accession>A0ABY7VDU5</accession>
<organism evidence="8 9">
    <name type="scientific">Thalassomonas haliotis</name>
    <dbReference type="NCBI Taxonomy" id="485448"/>
    <lineage>
        <taxon>Bacteria</taxon>
        <taxon>Pseudomonadati</taxon>
        <taxon>Pseudomonadota</taxon>
        <taxon>Gammaproteobacteria</taxon>
        <taxon>Alteromonadales</taxon>
        <taxon>Colwelliaceae</taxon>
        <taxon>Thalassomonas</taxon>
    </lineage>
</organism>
<protein>
    <recommendedName>
        <fullName evidence="3">L-serine ammonia-lyase</fullName>
        <ecNumber evidence="3">4.3.1.17</ecNumber>
    </recommendedName>
</protein>